<keyword evidence="1" id="KW-0472">Membrane</keyword>
<dbReference type="Proteomes" id="UP000218899">
    <property type="component" value="Chromosome"/>
</dbReference>
<evidence type="ECO:0000256" key="1">
    <source>
        <dbReference type="SAM" id="Phobius"/>
    </source>
</evidence>
<sequence>MPDLRHLSGGMRRGSESPGRRLRLSLVAGLALSAALMGAAVFLPPGVGDFILLSPGRLMAPVIGSLVPSGIASAVAPDGGPTAAVALFAFGSFLFWWLALAIGSFLLALRR</sequence>
<evidence type="ECO:0000313" key="2">
    <source>
        <dbReference type="EMBL" id="BAU49489.1"/>
    </source>
</evidence>
<dbReference type="RefSeq" id="WP_148665490.1">
    <property type="nucleotide sequence ID" value="NZ_AP014936.1"/>
</dbReference>
<proteinExistence type="predicted"/>
<evidence type="ECO:0000313" key="3">
    <source>
        <dbReference type="Proteomes" id="UP000218899"/>
    </source>
</evidence>
<dbReference type="AlphaFoldDB" id="A0A1B4V7I8"/>
<accession>A0A1B4V7I8</accession>
<protein>
    <submittedName>
        <fullName evidence="2">Uncharacterized protein</fullName>
    </submittedName>
</protein>
<name>A0A1B4V7I8_9GAMM</name>
<dbReference type="KEGG" id="sva:SVA_2941"/>
<keyword evidence="1" id="KW-1133">Transmembrane helix</keyword>
<keyword evidence="1" id="KW-0812">Transmembrane</keyword>
<keyword evidence="3" id="KW-1185">Reference proteome</keyword>
<organism evidence="2 3">
    <name type="scientific">Sulfurifustis variabilis</name>
    <dbReference type="NCBI Taxonomy" id="1675686"/>
    <lineage>
        <taxon>Bacteria</taxon>
        <taxon>Pseudomonadati</taxon>
        <taxon>Pseudomonadota</taxon>
        <taxon>Gammaproteobacteria</taxon>
        <taxon>Acidiferrobacterales</taxon>
        <taxon>Acidiferrobacteraceae</taxon>
        <taxon>Sulfurifustis</taxon>
    </lineage>
</organism>
<gene>
    <name evidence="2" type="ORF">SVA_2941</name>
</gene>
<feature type="transmembrane region" description="Helical" evidence="1">
    <location>
        <begin position="83"/>
        <end position="109"/>
    </location>
</feature>
<reference evidence="2 3" key="1">
    <citation type="submission" date="2015-08" db="EMBL/GenBank/DDBJ databases">
        <title>Complete genome sequence of Sulfurifustis variabilis.</title>
        <authorList>
            <person name="Miura A."/>
            <person name="Kojima H."/>
            <person name="Fukui M."/>
        </authorList>
    </citation>
    <scope>NUCLEOTIDE SEQUENCE [LARGE SCALE GENOMIC DNA]</scope>
    <source>
        <strain evidence="3">skN76</strain>
    </source>
</reference>
<dbReference type="EMBL" id="AP014936">
    <property type="protein sequence ID" value="BAU49489.1"/>
    <property type="molecule type" value="Genomic_DNA"/>
</dbReference>
<feature type="transmembrane region" description="Helical" evidence="1">
    <location>
        <begin position="21"/>
        <end position="43"/>
    </location>
</feature>